<dbReference type="EMBL" id="AOIN01000083">
    <property type="protein sequence ID" value="ELY96552.1"/>
    <property type="molecule type" value="Genomic_DNA"/>
</dbReference>
<evidence type="ECO:0000256" key="1">
    <source>
        <dbReference type="SAM" id="Phobius"/>
    </source>
</evidence>
<evidence type="ECO:0000313" key="3">
    <source>
        <dbReference type="Proteomes" id="UP000011693"/>
    </source>
</evidence>
<organism evidence="2 3">
    <name type="scientific">Natrialba chahannaoensis JCM 10990</name>
    <dbReference type="NCBI Taxonomy" id="1227492"/>
    <lineage>
        <taxon>Archaea</taxon>
        <taxon>Methanobacteriati</taxon>
        <taxon>Methanobacteriota</taxon>
        <taxon>Stenosarchaea group</taxon>
        <taxon>Halobacteria</taxon>
        <taxon>Halobacteriales</taxon>
        <taxon>Natrialbaceae</taxon>
        <taxon>Natrialba</taxon>
    </lineage>
</organism>
<evidence type="ECO:0000313" key="2">
    <source>
        <dbReference type="EMBL" id="ELY96552.1"/>
    </source>
</evidence>
<keyword evidence="1" id="KW-0472">Membrane</keyword>
<dbReference type="Proteomes" id="UP000011693">
    <property type="component" value="Unassembled WGS sequence"/>
</dbReference>
<keyword evidence="1" id="KW-1133">Transmembrane helix</keyword>
<comment type="caution">
    <text evidence="2">The sequence shown here is derived from an EMBL/GenBank/DDBJ whole genome shotgun (WGS) entry which is preliminary data.</text>
</comment>
<dbReference type="AlphaFoldDB" id="M0AFB7"/>
<keyword evidence="3" id="KW-1185">Reference proteome</keyword>
<proteinExistence type="predicted"/>
<accession>M0AFB7</accession>
<name>M0AFB7_9EURY</name>
<gene>
    <name evidence="2" type="ORF">C482_15538</name>
</gene>
<dbReference type="STRING" id="1227492.C482_15538"/>
<reference evidence="2 3" key="1">
    <citation type="journal article" date="2014" name="PLoS Genet.">
        <title>Phylogenetically driven sequencing of extremely halophilic archaea reveals strategies for static and dynamic osmo-response.</title>
        <authorList>
            <person name="Becker E.A."/>
            <person name="Seitzer P.M."/>
            <person name="Tritt A."/>
            <person name="Larsen D."/>
            <person name="Krusor M."/>
            <person name="Yao A.I."/>
            <person name="Wu D."/>
            <person name="Madern D."/>
            <person name="Eisen J.A."/>
            <person name="Darling A.E."/>
            <person name="Facciotti M.T."/>
        </authorList>
    </citation>
    <scope>NUCLEOTIDE SEQUENCE [LARGE SCALE GENOMIC DNA]</scope>
    <source>
        <strain evidence="2 3">JCM 10990</strain>
    </source>
</reference>
<dbReference type="PATRIC" id="fig|1227492.4.peg.3084"/>
<protein>
    <submittedName>
        <fullName evidence="2">Uncharacterized protein</fullName>
    </submittedName>
</protein>
<dbReference type="RefSeq" id="WP_006168596.1">
    <property type="nucleotide sequence ID" value="NZ_AOIN01000083.1"/>
</dbReference>
<sequence>MPGWETRCSRCGDDLEDDRQGETLCEDCGTELEFRARTEGVHCPSCDGRGDFIDCFDDLCHMNGECFHEGNRTCSFCGGDGRVSPGTPEEYFGQRLKERARLTPLKTLILLGAVALIFWATLALTNGVVSA</sequence>
<feature type="transmembrane region" description="Helical" evidence="1">
    <location>
        <begin position="107"/>
        <end position="129"/>
    </location>
</feature>
<keyword evidence="1" id="KW-0812">Transmembrane</keyword>